<organism evidence="7">
    <name type="scientific">Candidatus Nitricoxidivorans perseverans</name>
    <dbReference type="NCBI Taxonomy" id="2975601"/>
    <lineage>
        <taxon>Bacteria</taxon>
        <taxon>Pseudomonadati</taxon>
        <taxon>Pseudomonadota</taxon>
        <taxon>Betaproteobacteria</taxon>
        <taxon>Nitrosomonadales</taxon>
        <taxon>Sterolibacteriaceae</taxon>
        <taxon>Candidatus Nitricoxidivorans</taxon>
    </lineage>
</organism>
<dbReference type="Gene3D" id="3.40.1280.10">
    <property type="match status" value="1"/>
</dbReference>
<dbReference type="GO" id="GO:0070038">
    <property type="term" value="F:rRNA (pseudouridine-N3-)-methyltransferase activity"/>
    <property type="evidence" value="ECO:0007669"/>
    <property type="project" value="UniProtKB-UniRule"/>
</dbReference>
<evidence type="ECO:0000256" key="3">
    <source>
        <dbReference type="ARBA" id="ARBA00022679"/>
    </source>
</evidence>
<dbReference type="InterPro" id="IPR029028">
    <property type="entry name" value="Alpha/beta_knot_MTases"/>
</dbReference>
<protein>
    <recommendedName>
        <fullName evidence="6">Ribosomal RNA large subunit methyltransferase H</fullName>
        <ecNumber evidence="6">2.1.1.177</ecNumber>
    </recommendedName>
    <alternativeName>
        <fullName evidence="6">23S rRNA (pseudouridine1915-N3)-methyltransferase</fullName>
    </alternativeName>
    <alternativeName>
        <fullName evidence="6">23S rRNA m3Psi1915 methyltransferase</fullName>
    </alternativeName>
    <alternativeName>
        <fullName evidence="6">rRNA (pseudouridine-N3-)-methyltransferase RlmH</fullName>
    </alternativeName>
</protein>
<dbReference type="Proteomes" id="UP001234916">
    <property type="component" value="Chromosome"/>
</dbReference>
<dbReference type="GO" id="GO:0005737">
    <property type="term" value="C:cytoplasm"/>
    <property type="evidence" value="ECO:0007669"/>
    <property type="project" value="UniProtKB-SubCell"/>
</dbReference>
<keyword evidence="4 6" id="KW-0949">S-adenosyl-L-methionine</keyword>
<evidence type="ECO:0000256" key="2">
    <source>
        <dbReference type="ARBA" id="ARBA00022603"/>
    </source>
</evidence>
<comment type="function">
    <text evidence="6">Specifically methylates the pseudouridine at position 1915 (m3Psi1915) in 23S rRNA.</text>
</comment>
<proteinExistence type="inferred from homology"/>
<dbReference type="Pfam" id="PF02590">
    <property type="entry name" value="SPOUT_MTase"/>
    <property type="match status" value="1"/>
</dbReference>
<evidence type="ECO:0000313" key="7">
    <source>
        <dbReference type="EMBL" id="WIM04655.1"/>
    </source>
</evidence>
<dbReference type="PIRSF" id="PIRSF004505">
    <property type="entry name" value="MT_bac"/>
    <property type="match status" value="1"/>
</dbReference>
<dbReference type="InterPro" id="IPR029026">
    <property type="entry name" value="tRNA_m1G_MTases_N"/>
</dbReference>
<gene>
    <name evidence="6 7" type="primary">rlmH</name>
    <name evidence="7" type="ORF">OHM77_08055</name>
</gene>
<keyword evidence="2 6" id="KW-0489">Methyltransferase</keyword>
<dbReference type="EC" id="2.1.1.177" evidence="6"/>
<comment type="similarity">
    <text evidence="5 6">Belongs to the RNA methyltransferase RlmH family.</text>
</comment>
<keyword evidence="1 6" id="KW-0698">rRNA processing</keyword>
<dbReference type="NCBIfam" id="NF000986">
    <property type="entry name" value="PRK00103.1-4"/>
    <property type="match status" value="1"/>
</dbReference>
<dbReference type="PANTHER" id="PTHR33603">
    <property type="entry name" value="METHYLTRANSFERASE"/>
    <property type="match status" value="1"/>
</dbReference>
<sequence length="156" mass="17410">MKLVVAAVGTRMPDWMDAGFSEYAKRMPREMPMELVEVRPEPRVSGKPVEAMLSAESARIMAVLPPRCRRVALDERGLDLTTRALADRLEKWRATGEDVAFLVGGPDGLDPKLKEEAHEMLRLSALTLPHGLARVVLAEALYRASSLLRGHPYHRD</sequence>
<dbReference type="AlphaFoldDB" id="A0AA49FJ65"/>
<evidence type="ECO:0000256" key="4">
    <source>
        <dbReference type="ARBA" id="ARBA00022691"/>
    </source>
</evidence>
<dbReference type="SUPFAM" id="SSF75217">
    <property type="entry name" value="alpha/beta knot"/>
    <property type="match status" value="1"/>
</dbReference>
<dbReference type="CDD" id="cd18081">
    <property type="entry name" value="RlmH-like"/>
    <property type="match status" value="1"/>
</dbReference>
<reference evidence="7" key="1">
    <citation type="journal article" date="2023" name="Nat. Microbiol.">
        <title>Enrichment and characterization of a nitric oxide-reducing microbial community in a continuous bioreactor.</title>
        <authorList>
            <person name="Garrido-Amador P."/>
            <person name="Stortenbeker N."/>
            <person name="Wessels H.J.C.T."/>
            <person name="Speth D.R."/>
            <person name="Garcia-Heredia I."/>
            <person name="Kartal B."/>
        </authorList>
    </citation>
    <scope>NUCLEOTIDE SEQUENCE</scope>
    <source>
        <strain evidence="7">MAG1</strain>
    </source>
</reference>
<evidence type="ECO:0000256" key="1">
    <source>
        <dbReference type="ARBA" id="ARBA00022552"/>
    </source>
</evidence>
<evidence type="ECO:0000256" key="6">
    <source>
        <dbReference type="HAMAP-Rule" id="MF_00658"/>
    </source>
</evidence>
<dbReference type="HAMAP" id="MF_00658">
    <property type="entry name" value="23SrRNA_methyltr_H"/>
    <property type="match status" value="1"/>
</dbReference>
<comment type="subcellular location">
    <subcellularLocation>
        <location evidence="6">Cytoplasm</location>
    </subcellularLocation>
</comment>
<dbReference type="InterPro" id="IPR003742">
    <property type="entry name" value="RlmH-like"/>
</dbReference>
<keyword evidence="6" id="KW-0963">Cytoplasm</keyword>
<accession>A0AA49FJ65</accession>
<dbReference type="EMBL" id="CP107246">
    <property type="protein sequence ID" value="WIM04655.1"/>
    <property type="molecule type" value="Genomic_DNA"/>
</dbReference>
<evidence type="ECO:0000256" key="5">
    <source>
        <dbReference type="ARBA" id="ARBA00038303"/>
    </source>
</evidence>
<comment type="subunit">
    <text evidence="6">Homodimer.</text>
</comment>
<name>A0AA49FJ65_9PROT</name>
<comment type="catalytic activity">
    <reaction evidence="6">
        <text>pseudouridine(1915) in 23S rRNA + S-adenosyl-L-methionine = N(3)-methylpseudouridine(1915) in 23S rRNA + S-adenosyl-L-homocysteine + H(+)</text>
        <dbReference type="Rhea" id="RHEA:42752"/>
        <dbReference type="Rhea" id="RHEA-COMP:10221"/>
        <dbReference type="Rhea" id="RHEA-COMP:10222"/>
        <dbReference type="ChEBI" id="CHEBI:15378"/>
        <dbReference type="ChEBI" id="CHEBI:57856"/>
        <dbReference type="ChEBI" id="CHEBI:59789"/>
        <dbReference type="ChEBI" id="CHEBI:65314"/>
        <dbReference type="ChEBI" id="CHEBI:74486"/>
        <dbReference type="EC" id="2.1.1.177"/>
    </reaction>
</comment>
<dbReference type="PANTHER" id="PTHR33603:SF1">
    <property type="entry name" value="RIBOSOMAL RNA LARGE SUBUNIT METHYLTRANSFERASE H"/>
    <property type="match status" value="1"/>
</dbReference>
<keyword evidence="3 6" id="KW-0808">Transferase</keyword>
<dbReference type="KEGG" id="npv:OHM77_08055"/>
<feature type="binding site" evidence="6">
    <location>
        <begin position="123"/>
        <end position="128"/>
    </location>
    <ligand>
        <name>S-adenosyl-L-methionine</name>
        <dbReference type="ChEBI" id="CHEBI:59789"/>
    </ligand>
</feature>
<feature type="binding site" evidence="6">
    <location>
        <position position="104"/>
    </location>
    <ligand>
        <name>S-adenosyl-L-methionine</name>
        <dbReference type="ChEBI" id="CHEBI:59789"/>
    </ligand>
</feature>
<feature type="binding site" evidence="6">
    <location>
        <position position="73"/>
    </location>
    <ligand>
        <name>S-adenosyl-L-methionine</name>
        <dbReference type="ChEBI" id="CHEBI:59789"/>
    </ligand>
</feature>